<organism evidence="1 2">
    <name type="scientific">Lophiotrema nucula</name>
    <dbReference type="NCBI Taxonomy" id="690887"/>
    <lineage>
        <taxon>Eukaryota</taxon>
        <taxon>Fungi</taxon>
        <taxon>Dikarya</taxon>
        <taxon>Ascomycota</taxon>
        <taxon>Pezizomycotina</taxon>
        <taxon>Dothideomycetes</taxon>
        <taxon>Pleosporomycetidae</taxon>
        <taxon>Pleosporales</taxon>
        <taxon>Lophiotremataceae</taxon>
        <taxon>Lophiotrema</taxon>
    </lineage>
</organism>
<dbReference type="PANTHER" id="PTHR33112">
    <property type="entry name" value="DOMAIN PROTEIN, PUTATIVE-RELATED"/>
    <property type="match status" value="1"/>
</dbReference>
<reference evidence="1" key="1">
    <citation type="journal article" date="2020" name="Stud. Mycol.">
        <title>101 Dothideomycetes genomes: a test case for predicting lifestyles and emergence of pathogens.</title>
        <authorList>
            <person name="Haridas S."/>
            <person name="Albert R."/>
            <person name="Binder M."/>
            <person name="Bloem J."/>
            <person name="Labutti K."/>
            <person name="Salamov A."/>
            <person name="Andreopoulos B."/>
            <person name="Baker S."/>
            <person name="Barry K."/>
            <person name="Bills G."/>
            <person name="Bluhm B."/>
            <person name="Cannon C."/>
            <person name="Castanera R."/>
            <person name="Culley D."/>
            <person name="Daum C."/>
            <person name="Ezra D."/>
            <person name="Gonzalez J."/>
            <person name="Henrissat B."/>
            <person name="Kuo A."/>
            <person name="Liang C."/>
            <person name="Lipzen A."/>
            <person name="Lutzoni F."/>
            <person name="Magnuson J."/>
            <person name="Mondo S."/>
            <person name="Nolan M."/>
            <person name="Ohm R."/>
            <person name="Pangilinan J."/>
            <person name="Park H.-J."/>
            <person name="Ramirez L."/>
            <person name="Alfaro M."/>
            <person name="Sun H."/>
            <person name="Tritt A."/>
            <person name="Yoshinaga Y."/>
            <person name="Zwiers L.-H."/>
            <person name="Turgeon B."/>
            <person name="Goodwin S."/>
            <person name="Spatafora J."/>
            <person name="Crous P."/>
            <person name="Grigoriev I."/>
        </authorList>
    </citation>
    <scope>NUCLEOTIDE SEQUENCE</scope>
    <source>
        <strain evidence="1">CBS 627.86</strain>
    </source>
</reference>
<evidence type="ECO:0000313" key="2">
    <source>
        <dbReference type="Proteomes" id="UP000799770"/>
    </source>
</evidence>
<dbReference type="OrthoDB" id="5362512at2759"/>
<dbReference type="EMBL" id="ML977321">
    <property type="protein sequence ID" value="KAF2116196.1"/>
    <property type="molecule type" value="Genomic_DNA"/>
</dbReference>
<evidence type="ECO:0008006" key="3">
    <source>
        <dbReference type="Google" id="ProtNLM"/>
    </source>
</evidence>
<evidence type="ECO:0000313" key="1">
    <source>
        <dbReference type="EMBL" id="KAF2116196.1"/>
    </source>
</evidence>
<accession>A0A6A5ZAG3</accession>
<keyword evidence="2" id="KW-1185">Reference proteome</keyword>
<proteinExistence type="predicted"/>
<sequence>MQERIMSPRILHFCDPGIAWECKERNDAEGYAKGIEIKAIRQNEFVPKTTIKTSVVREDCNSDSEKVQEQANAEYWKESSTSRAFGSWKQIVEVYSKAGLTMPRDKLIALSGIARQMSGGLGREYVVGMWRKRLERQLLWQVNTRTSSSRSPASRATSNMPSFTWASLHTPLGIIYRDASNGSVGWNQDVDDSDSWNQYFEVEECEIHLVDEQNPFGLVEHGRLWLRVRYIREIDFVGVSRKSAGWFFLDSQQTTKNQVAYAQLDVGFDKEILGPRPKFKTYCIPAVWDGTKRGLGHMTCFLLKRVGETSTGHTEF</sequence>
<protein>
    <recommendedName>
        <fullName evidence="3">Heterokaryon incompatibility domain-containing protein</fullName>
    </recommendedName>
</protein>
<dbReference type="Proteomes" id="UP000799770">
    <property type="component" value="Unassembled WGS sequence"/>
</dbReference>
<dbReference type="AlphaFoldDB" id="A0A6A5ZAG3"/>
<dbReference type="PANTHER" id="PTHR33112:SF10">
    <property type="entry name" value="TOL"/>
    <property type="match status" value="1"/>
</dbReference>
<gene>
    <name evidence="1" type="ORF">BDV96DRAFT_45216</name>
</gene>
<name>A0A6A5ZAG3_9PLEO</name>